<keyword evidence="1" id="KW-0732">Signal</keyword>
<evidence type="ECO:0000313" key="4">
    <source>
        <dbReference type="Proteomes" id="UP000188243"/>
    </source>
</evidence>
<name>A0A1Q2H321_9GAMM</name>
<dbReference type="EMBL" id="CP019628">
    <property type="protein sequence ID" value="AQQ01777.1"/>
    <property type="molecule type" value="Genomic_DNA"/>
</dbReference>
<dbReference type="GO" id="GO:0003755">
    <property type="term" value="F:peptidyl-prolyl cis-trans isomerase activity"/>
    <property type="evidence" value="ECO:0007669"/>
    <property type="project" value="InterPro"/>
</dbReference>
<accession>A0A1Q2H321</accession>
<dbReference type="InterPro" id="IPR000297">
    <property type="entry name" value="PPIase_PpiC"/>
</dbReference>
<proteinExistence type="predicted"/>
<sequence>MRYFVYLCVVMFGLLYSSQAFTSVEKYTPAEIQLIHQIYQQQNSDISLSQTRYRLYENQFLLSEAQRLMPNKVVRLSDVGFTTGYHVERYLNNLFIKQLHLPPTIEASNNVKHFTASWLTNTLGEYPANGQYSETQKNTLNLVKLEHFAFPAMSVYDFIKPLSMQIRFRLHQGDNQLFQAEIAKKHQYFINLEKATNAFKAKDINIDNLISIAQGDILRPSIQSWLGVKDMMHGQSPILEQLEKQVSEQQINQYYQANKSRFKYLYQITAQGAEFKNRNDAVKFKNEVAKSTFNAALKAANMNDIYSKFDNNINREHKKEWVVQLAFTQNENELSEVTRSPAGLWVVVLTNDYEYRYFAATGQTVRYQAIKSVALQNAHQQYQQKWAAWHTQNEIKL</sequence>
<gene>
    <name evidence="3" type="ORF">B0W48_19555</name>
</gene>
<evidence type="ECO:0000256" key="1">
    <source>
        <dbReference type="SAM" id="SignalP"/>
    </source>
</evidence>
<feature type="domain" description="PpiC" evidence="2">
    <location>
        <begin position="246"/>
        <end position="350"/>
    </location>
</feature>
<protein>
    <recommendedName>
        <fullName evidence="2">PpiC domain-containing protein</fullName>
    </recommendedName>
</protein>
<feature type="chain" id="PRO_5013111815" description="PpiC domain-containing protein" evidence="1">
    <location>
        <begin position="23"/>
        <end position="397"/>
    </location>
</feature>
<organism evidence="3 4">
    <name type="scientific">Pseudoalteromonas aliena</name>
    <dbReference type="NCBI Taxonomy" id="247523"/>
    <lineage>
        <taxon>Bacteria</taxon>
        <taxon>Pseudomonadati</taxon>
        <taxon>Pseudomonadota</taxon>
        <taxon>Gammaproteobacteria</taxon>
        <taxon>Alteromonadales</taxon>
        <taxon>Pseudoalteromonadaceae</taxon>
        <taxon>Pseudoalteromonas</taxon>
    </lineage>
</organism>
<dbReference type="STRING" id="247523.B0W48_19555"/>
<dbReference type="Pfam" id="PF13145">
    <property type="entry name" value="Rotamase_2"/>
    <property type="match status" value="1"/>
</dbReference>
<dbReference type="KEGG" id="paln:B0W48_19555"/>
<dbReference type="AlphaFoldDB" id="A0A1Q2H321"/>
<evidence type="ECO:0000259" key="2">
    <source>
        <dbReference type="Pfam" id="PF13145"/>
    </source>
</evidence>
<feature type="signal peptide" evidence="1">
    <location>
        <begin position="1"/>
        <end position="22"/>
    </location>
</feature>
<evidence type="ECO:0000313" key="3">
    <source>
        <dbReference type="EMBL" id="AQQ01777.1"/>
    </source>
</evidence>
<reference evidence="3 4" key="1">
    <citation type="submission" date="2017-02" db="EMBL/GenBank/DDBJ databases">
        <title>Complete genome sequence of the cold-active Pseudoalteromonas aliena strain EH1 isolated from Arctic seawater.</title>
        <authorList>
            <person name="Kim E."/>
            <person name="Heo E."/>
            <person name="Kim H."/>
            <person name="Kim D."/>
        </authorList>
    </citation>
    <scope>NUCLEOTIDE SEQUENCE [LARGE SCALE GENOMIC DNA]</scope>
    <source>
        <strain evidence="3 4">EH1</strain>
    </source>
</reference>
<dbReference type="Proteomes" id="UP000188243">
    <property type="component" value="Chromosome"/>
</dbReference>